<reference evidence="2 5" key="2">
    <citation type="submission" date="2020-08" db="EMBL/GenBank/DDBJ databases">
        <title>Sequencing the genomes of 1000 actinobacteria strains.</title>
        <authorList>
            <person name="Klenk H.-P."/>
        </authorList>
    </citation>
    <scope>NUCLEOTIDE SEQUENCE [LARGE SCALE GENOMIC DNA]</scope>
    <source>
        <strain evidence="2 5">DSM 15626</strain>
    </source>
</reference>
<dbReference type="EMBL" id="JABJRC010000002">
    <property type="protein sequence ID" value="NOL40569.1"/>
    <property type="molecule type" value="Genomic_DNA"/>
</dbReference>
<comment type="caution">
    <text evidence="3">The sequence shown here is derived from an EMBL/GenBank/DDBJ whole genome shotgun (WGS) entry which is preliminary data.</text>
</comment>
<evidence type="ECO:0000259" key="1">
    <source>
        <dbReference type="Pfam" id="PF13460"/>
    </source>
</evidence>
<dbReference type="InterPro" id="IPR036291">
    <property type="entry name" value="NAD(P)-bd_dom_sf"/>
</dbReference>
<evidence type="ECO:0000313" key="2">
    <source>
        <dbReference type="EMBL" id="MBB6569597.1"/>
    </source>
</evidence>
<name>A0A7Y4KXQ3_9ACTN</name>
<dbReference type="Pfam" id="PF13460">
    <property type="entry name" value="NAD_binding_10"/>
    <property type="match status" value="1"/>
</dbReference>
<dbReference type="Proteomes" id="UP000534306">
    <property type="component" value="Unassembled WGS sequence"/>
</dbReference>
<gene>
    <name evidence="2" type="ORF">HNR71_005234</name>
    <name evidence="3" type="ORF">HPO96_09965</name>
</gene>
<dbReference type="InterPro" id="IPR016040">
    <property type="entry name" value="NAD(P)-bd_dom"/>
</dbReference>
<dbReference type="Gene3D" id="3.90.25.10">
    <property type="entry name" value="UDP-galactose 4-epimerase, domain 1"/>
    <property type="match status" value="1"/>
</dbReference>
<dbReference type="PANTHER" id="PTHR43162">
    <property type="match status" value="1"/>
</dbReference>
<keyword evidence="4" id="KW-1185">Reference proteome</keyword>
<reference evidence="3 4" key="1">
    <citation type="submission" date="2020-05" db="EMBL/GenBank/DDBJ databases">
        <title>Genome sequence of Kribbella sandramycini ATCC 39419.</title>
        <authorList>
            <person name="Maclea K.S."/>
            <person name="Fair J.L."/>
        </authorList>
    </citation>
    <scope>NUCLEOTIDE SEQUENCE [LARGE SCALE GENOMIC DNA]</scope>
    <source>
        <strain evidence="3 4">ATCC 39419</strain>
    </source>
</reference>
<dbReference type="InterPro" id="IPR051604">
    <property type="entry name" value="Ergot_Alk_Oxidoreductase"/>
</dbReference>
<evidence type="ECO:0000313" key="3">
    <source>
        <dbReference type="EMBL" id="NOL40569.1"/>
    </source>
</evidence>
<dbReference type="AlphaFoldDB" id="A0A7Y4KXQ3"/>
<proteinExistence type="predicted"/>
<dbReference type="SUPFAM" id="SSF51735">
    <property type="entry name" value="NAD(P)-binding Rossmann-fold domains"/>
    <property type="match status" value="1"/>
</dbReference>
<dbReference type="PANTHER" id="PTHR43162:SF1">
    <property type="entry name" value="PRESTALK A DIFFERENTIATION PROTEIN A"/>
    <property type="match status" value="1"/>
</dbReference>
<dbReference type="RefSeq" id="WP_171673062.1">
    <property type="nucleotide sequence ID" value="NZ_BAAAGT010000002.1"/>
</dbReference>
<sequence length="265" mass="28342">MTILVLGATGKTGRRVVERLRARGVDVRAASRSSEVRFDWTDSSTWADAVRDVEAMYLVAPEDPAVIEPFVTASGVRRIVLLSGRRMDAAAGRFGGGMVEAERVVRSSGAEWTILRANNFAQNFDEDLWHEPVLSGRLALPADAVGEPFIDVEDLADVAAAVLTSAGHGGQVYELSGPESLTFAEAVATIAKVSGRSVDYVPLTPAAYEAELLAAGWPREAADELNGLFAIMAEGHLAEPTDEVARLLGRPATTFAEYAERVWAG</sequence>
<evidence type="ECO:0000313" key="5">
    <source>
        <dbReference type="Proteomes" id="UP000553957"/>
    </source>
</evidence>
<dbReference type="Proteomes" id="UP000553957">
    <property type="component" value="Unassembled WGS sequence"/>
</dbReference>
<protein>
    <submittedName>
        <fullName evidence="3">NAD(P)H-binding protein</fullName>
    </submittedName>
</protein>
<dbReference type="EMBL" id="JACHKF010000001">
    <property type="protein sequence ID" value="MBB6569597.1"/>
    <property type="molecule type" value="Genomic_DNA"/>
</dbReference>
<evidence type="ECO:0000313" key="4">
    <source>
        <dbReference type="Proteomes" id="UP000534306"/>
    </source>
</evidence>
<organism evidence="3 4">
    <name type="scientific">Kribbella sandramycini</name>
    <dbReference type="NCBI Taxonomy" id="60450"/>
    <lineage>
        <taxon>Bacteria</taxon>
        <taxon>Bacillati</taxon>
        <taxon>Actinomycetota</taxon>
        <taxon>Actinomycetes</taxon>
        <taxon>Propionibacteriales</taxon>
        <taxon>Kribbellaceae</taxon>
        <taxon>Kribbella</taxon>
    </lineage>
</organism>
<feature type="domain" description="NAD(P)-binding" evidence="1">
    <location>
        <begin position="7"/>
        <end position="165"/>
    </location>
</feature>
<accession>A0A7Y4KXQ3</accession>
<dbReference type="Gene3D" id="3.40.50.720">
    <property type="entry name" value="NAD(P)-binding Rossmann-like Domain"/>
    <property type="match status" value="1"/>
</dbReference>